<reference evidence="4" key="1">
    <citation type="submission" date="2020-06" db="EMBL/GenBank/DDBJ databases">
        <title>Draft genome of Bugula neritina, a colonial animal packing powerful symbionts and potential medicines.</title>
        <authorList>
            <person name="Rayko M."/>
        </authorList>
    </citation>
    <scope>NUCLEOTIDE SEQUENCE [LARGE SCALE GENOMIC DNA]</scope>
    <source>
        <strain evidence="4">Kwan_BN1</strain>
    </source>
</reference>
<dbReference type="FunFam" id="2.40.10.10:FF:000002">
    <property type="entry name" value="Transmembrane protease serine"/>
    <property type="match status" value="1"/>
</dbReference>
<dbReference type="GO" id="GO:0004252">
    <property type="term" value="F:serine-type endopeptidase activity"/>
    <property type="evidence" value="ECO:0007669"/>
    <property type="project" value="InterPro"/>
</dbReference>
<evidence type="ECO:0000259" key="3">
    <source>
        <dbReference type="PROSITE" id="PS50240"/>
    </source>
</evidence>
<organism evidence="4 5">
    <name type="scientific">Bugula neritina</name>
    <name type="common">Brown bryozoan</name>
    <name type="synonym">Sertularia neritina</name>
    <dbReference type="NCBI Taxonomy" id="10212"/>
    <lineage>
        <taxon>Eukaryota</taxon>
        <taxon>Metazoa</taxon>
        <taxon>Spiralia</taxon>
        <taxon>Lophotrochozoa</taxon>
        <taxon>Bryozoa</taxon>
        <taxon>Gymnolaemata</taxon>
        <taxon>Cheilostomatida</taxon>
        <taxon>Flustrina</taxon>
        <taxon>Buguloidea</taxon>
        <taxon>Bugulidae</taxon>
        <taxon>Bugula</taxon>
    </lineage>
</organism>
<dbReference type="Gene3D" id="2.40.10.10">
    <property type="entry name" value="Trypsin-like serine proteases"/>
    <property type="match status" value="1"/>
</dbReference>
<comment type="similarity">
    <text evidence="2">Belongs to the peptidase S1 family. CLIP subfamily.</text>
</comment>
<dbReference type="PROSITE" id="PS00135">
    <property type="entry name" value="TRYPSIN_SER"/>
    <property type="match status" value="1"/>
</dbReference>
<dbReference type="PROSITE" id="PS50240">
    <property type="entry name" value="TRYPSIN_DOM"/>
    <property type="match status" value="1"/>
</dbReference>
<evidence type="ECO:0000313" key="5">
    <source>
        <dbReference type="Proteomes" id="UP000593567"/>
    </source>
</evidence>
<dbReference type="CDD" id="cd00190">
    <property type="entry name" value="Tryp_SPc"/>
    <property type="match status" value="1"/>
</dbReference>
<dbReference type="InterPro" id="IPR043504">
    <property type="entry name" value="Peptidase_S1_PA_chymotrypsin"/>
</dbReference>
<dbReference type="InterPro" id="IPR009003">
    <property type="entry name" value="Peptidase_S1_PA"/>
</dbReference>
<protein>
    <recommendedName>
        <fullName evidence="3">Peptidase S1 domain-containing protein</fullName>
    </recommendedName>
</protein>
<dbReference type="Pfam" id="PF00089">
    <property type="entry name" value="Trypsin"/>
    <property type="match status" value="1"/>
</dbReference>
<comment type="caution">
    <text evidence="4">The sequence shown here is derived from an EMBL/GenBank/DDBJ whole genome shotgun (WGS) entry which is preliminary data.</text>
</comment>
<gene>
    <name evidence="4" type="ORF">EB796_012486</name>
</gene>
<sequence>MEFNQYVQPACLPGDENLDLVGNDDCWITGWGLTQGSQDENVLQELNIEVRTNSDCANIWGADMIHDTHICLGHGQTGACNGDSGGPLVCRVNGRFVLAGATSWGRSGCQTAGYPSVYTRISKYLDWIARNAN</sequence>
<evidence type="ECO:0000256" key="1">
    <source>
        <dbReference type="ARBA" id="ARBA00023157"/>
    </source>
</evidence>
<dbReference type="OrthoDB" id="6158450at2759"/>
<dbReference type="AlphaFoldDB" id="A0A7J7JT98"/>
<accession>A0A7J7JT98</accession>
<proteinExistence type="inferred from homology"/>
<dbReference type="SMART" id="SM00020">
    <property type="entry name" value="Tryp_SPc"/>
    <property type="match status" value="1"/>
</dbReference>
<dbReference type="InterPro" id="IPR033116">
    <property type="entry name" value="TRYPSIN_SER"/>
</dbReference>
<evidence type="ECO:0000256" key="2">
    <source>
        <dbReference type="ARBA" id="ARBA00024195"/>
    </source>
</evidence>
<evidence type="ECO:0000313" key="4">
    <source>
        <dbReference type="EMBL" id="KAF6029207.1"/>
    </source>
</evidence>
<dbReference type="EMBL" id="VXIV02001846">
    <property type="protein sequence ID" value="KAF6029207.1"/>
    <property type="molecule type" value="Genomic_DNA"/>
</dbReference>
<dbReference type="Proteomes" id="UP000593567">
    <property type="component" value="Unassembled WGS sequence"/>
</dbReference>
<name>A0A7J7JT98_BUGNE</name>
<keyword evidence="1" id="KW-1015">Disulfide bond</keyword>
<keyword evidence="5" id="KW-1185">Reference proteome</keyword>
<dbReference type="GO" id="GO:0006508">
    <property type="term" value="P:proteolysis"/>
    <property type="evidence" value="ECO:0007669"/>
    <property type="project" value="InterPro"/>
</dbReference>
<dbReference type="SUPFAM" id="SSF50494">
    <property type="entry name" value="Trypsin-like serine proteases"/>
    <property type="match status" value="1"/>
</dbReference>
<dbReference type="PANTHER" id="PTHR24250">
    <property type="entry name" value="CHYMOTRYPSIN-RELATED"/>
    <property type="match status" value="1"/>
</dbReference>
<dbReference type="InterPro" id="IPR001254">
    <property type="entry name" value="Trypsin_dom"/>
</dbReference>
<feature type="domain" description="Peptidase S1" evidence="3">
    <location>
        <begin position="1"/>
        <end position="133"/>
    </location>
</feature>